<name>A0AAW1DWF1_ZOAVI</name>
<sequence length="262" mass="28170">MGERRSEGWGDGLRRPRPIERESGSDPRIWSGGDRRREAPSAATQTIPEKLAGAPGESSLFFVKGRAPWNGFAPREGPVPWKASRFRRRPVSSRWPLKIRGRRCKSRARPYPYPQQVSKVNSLWHVRSRPVRKSANQIRNFGTRIGSKGWVGRAGVRSGAGLEPRLGEQSSRRPPLSAAGSVVRGPPLGPLSVVPHGVAVAKVLGGRCLSPRGRRAGGGDRVRRSGGGDSGRAPGPSRGSPQLRCPSGPVRAGSWRVASAGA</sequence>
<dbReference type="PANTHER" id="PTHR46703:SF1">
    <property type="match status" value="1"/>
</dbReference>
<feature type="region of interest" description="Disordered" evidence="1">
    <location>
        <begin position="209"/>
        <end position="262"/>
    </location>
</feature>
<gene>
    <name evidence="2" type="ORF">VZT92_026592</name>
</gene>
<feature type="region of interest" description="Disordered" evidence="1">
    <location>
        <begin position="1"/>
        <end position="51"/>
    </location>
</feature>
<evidence type="ECO:0000313" key="2">
    <source>
        <dbReference type="EMBL" id="KAK9514601.1"/>
    </source>
</evidence>
<dbReference type="PANTHER" id="PTHR46703">
    <property type="match status" value="1"/>
</dbReference>
<comment type="caution">
    <text evidence="2">The sequence shown here is derived from an EMBL/GenBank/DDBJ whole genome shotgun (WGS) entry which is preliminary data.</text>
</comment>
<keyword evidence="3" id="KW-1185">Reference proteome</keyword>
<feature type="region of interest" description="Disordered" evidence="1">
    <location>
        <begin position="152"/>
        <end position="187"/>
    </location>
</feature>
<dbReference type="EMBL" id="JBCEZU010000587">
    <property type="protein sequence ID" value="KAK9514601.1"/>
    <property type="molecule type" value="Genomic_DNA"/>
</dbReference>
<dbReference type="Proteomes" id="UP001488805">
    <property type="component" value="Unassembled WGS sequence"/>
</dbReference>
<protein>
    <submittedName>
        <fullName evidence="2">Uncharacterized protein</fullName>
    </submittedName>
</protein>
<evidence type="ECO:0000313" key="3">
    <source>
        <dbReference type="Proteomes" id="UP001488805"/>
    </source>
</evidence>
<proteinExistence type="predicted"/>
<feature type="compositionally biased region" description="Basic and acidic residues" evidence="1">
    <location>
        <begin position="1"/>
        <end position="25"/>
    </location>
</feature>
<organism evidence="2 3">
    <name type="scientific">Zoarces viviparus</name>
    <name type="common">Viviparous eelpout</name>
    <name type="synonym">Blennius viviparus</name>
    <dbReference type="NCBI Taxonomy" id="48416"/>
    <lineage>
        <taxon>Eukaryota</taxon>
        <taxon>Metazoa</taxon>
        <taxon>Chordata</taxon>
        <taxon>Craniata</taxon>
        <taxon>Vertebrata</taxon>
        <taxon>Euteleostomi</taxon>
        <taxon>Actinopterygii</taxon>
        <taxon>Neopterygii</taxon>
        <taxon>Teleostei</taxon>
        <taxon>Neoteleostei</taxon>
        <taxon>Acanthomorphata</taxon>
        <taxon>Eupercaria</taxon>
        <taxon>Perciformes</taxon>
        <taxon>Cottioidei</taxon>
        <taxon>Zoarcales</taxon>
        <taxon>Zoarcidae</taxon>
        <taxon>Zoarcinae</taxon>
        <taxon>Zoarces</taxon>
    </lineage>
</organism>
<evidence type="ECO:0000256" key="1">
    <source>
        <dbReference type="SAM" id="MobiDB-lite"/>
    </source>
</evidence>
<reference evidence="2 3" key="1">
    <citation type="journal article" date="2024" name="Genome Biol. Evol.">
        <title>Chromosome-level genome assembly of the viviparous eelpout Zoarces viviparus.</title>
        <authorList>
            <person name="Fuhrmann N."/>
            <person name="Brasseur M.V."/>
            <person name="Bakowski C.E."/>
            <person name="Podsiadlowski L."/>
            <person name="Prost S."/>
            <person name="Krehenwinkel H."/>
            <person name="Mayer C."/>
        </authorList>
    </citation>
    <scope>NUCLEOTIDE SEQUENCE [LARGE SCALE GENOMIC DNA]</scope>
    <source>
        <strain evidence="2">NO-MEL_2022_Ind0_liver</strain>
    </source>
</reference>
<accession>A0AAW1DWF1</accession>
<feature type="compositionally biased region" description="Low complexity" evidence="1">
    <location>
        <begin position="231"/>
        <end position="241"/>
    </location>
</feature>
<dbReference type="AlphaFoldDB" id="A0AAW1DWF1"/>